<evidence type="ECO:0000256" key="1">
    <source>
        <dbReference type="SAM" id="MobiDB-lite"/>
    </source>
</evidence>
<dbReference type="InterPro" id="IPR036514">
    <property type="entry name" value="SGNH_hydro_sf"/>
</dbReference>
<proteinExistence type="predicted"/>
<dbReference type="AlphaFoldDB" id="A0A5B7JTY4"/>
<reference evidence="2 3" key="1">
    <citation type="submission" date="2019-05" db="EMBL/GenBank/DDBJ databases">
        <title>Another draft genome of Portunus trituberculatus and its Hox gene families provides insights of decapod evolution.</title>
        <authorList>
            <person name="Jeong J.-H."/>
            <person name="Song I."/>
            <person name="Kim S."/>
            <person name="Choi T."/>
            <person name="Kim D."/>
            <person name="Ryu S."/>
            <person name="Kim W."/>
        </authorList>
    </citation>
    <scope>NUCLEOTIDE SEQUENCE [LARGE SCALE GENOMIC DNA]</scope>
    <source>
        <tissue evidence="2">Muscle</tissue>
    </source>
</reference>
<evidence type="ECO:0000313" key="3">
    <source>
        <dbReference type="Proteomes" id="UP000324222"/>
    </source>
</evidence>
<feature type="region of interest" description="Disordered" evidence="1">
    <location>
        <begin position="50"/>
        <end position="81"/>
    </location>
</feature>
<dbReference type="EMBL" id="VSRR010118886">
    <property type="protein sequence ID" value="MPC99562.1"/>
    <property type="molecule type" value="Genomic_DNA"/>
</dbReference>
<protein>
    <submittedName>
        <fullName evidence="2">Uncharacterized protein</fullName>
    </submittedName>
</protein>
<dbReference type="Proteomes" id="UP000324222">
    <property type="component" value="Unassembled WGS sequence"/>
</dbReference>
<comment type="caution">
    <text evidence="2">The sequence shown here is derived from an EMBL/GenBank/DDBJ whole genome shotgun (WGS) entry which is preliminary data.</text>
</comment>
<accession>A0A5B7JTY4</accession>
<keyword evidence="3" id="KW-1185">Reference proteome</keyword>
<dbReference type="Gene3D" id="3.40.50.1110">
    <property type="entry name" value="SGNH hydrolase"/>
    <property type="match status" value="1"/>
</dbReference>
<organism evidence="2 3">
    <name type="scientific">Portunus trituberculatus</name>
    <name type="common">Swimming crab</name>
    <name type="synonym">Neptunus trituberculatus</name>
    <dbReference type="NCBI Taxonomy" id="210409"/>
    <lineage>
        <taxon>Eukaryota</taxon>
        <taxon>Metazoa</taxon>
        <taxon>Ecdysozoa</taxon>
        <taxon>Arthropoda</taxon>
        <taxon>Crustacea</taxon>
        <taxon>Multicrustacea</taxon>
        <taxon>Malacostraca</taxon>
        <taxon>Eumalacostraca</taxon>
        <taxon>Eucarida</taxon>
        <taxon>Decapoda</taxon>
        <taxon>Pleocyemata</taxon>
        <taxon>Brachyura</taxon>
        <taxon>Eubrachyura</taxon>
        <taxon>Portunoidea</taxon>
        <taxon>Portunidae</taxon>
        <taxon>Portuninae</taxon>
        <taxon>Portunus</taxon>
    </lineage>
</organism>
<dbReference type="SUPFAM" id="SSF52266">
    <property type="entry name" value="SGNH hydrolase"/>
    <property type="match status" value="1"/>
</dbReference>
<gene>
    <name evidence="2" type="ORF">E2C01_094984</name>
</gene>
<evidence type="ECO:0000313" key="2">
    <source>
        <dbReference type="EMBL" id="MPC99562.1"/>
    </source>
</evidence>
<sequence length="302" mass="34825">MEHPTREFLDKNYLKSDLQKQCREFGINNIWTNKSQLIEMILEKLQLEPEDKQPHPTDSSTTPPPSSIPDQQDTYASHEDNAESENLDFMHIANEIKIIKSKLATKDMEVDLLNTEVKTTYHTIEQLQQCVTELEQRHCDNEGDQCNDTCLLGDTNLRSISRSDHRSCWVRTIPCANMDLLRCWVREKLRKFPSECIIYCCYANIIEEHSSATMLDNLGSLISDLKEKNKTMNVYVCQVVPYCKKKEIQEKIRAFNDHLATWSETNGLSVIDSVPTFTFGTGELDDLCFDKGTDSNSSWLNR</sequence>
<name>A0A5B7JTY4_PORTR</name>